<dbReference type="InterPro" id="IPR006073">
    <property type="entry name" value="GTP-bd"/>
</dbReference>
<dbReference type="FunFam" id="3.40.50.300:FF:000886">
    <property type="entry name" value="Putative GTP-binding protein 6"/>
    <property type="match status" value="1"/>
</dbReference>
<sequence>MIKIFARITSLAQRELIYKKTAFFRKTSILISRFKHDDSFFFVDEQRELCDPEYIQISNEYLGIIAKGHRVFVIQPYIKWGRNKKYNTTKNLQIDEAVALVKTLPYWTVADKICVPLLSFERQQLFGKGTLEIIKKKLNGNSITAVFISVNTLRHEQILMLAKIFGVPVYDRYSLVIHIFRSHAKSPEAKIQVAIAELPYIYQKMSEINGRINLLEKRKLYLHAREAKLKGALEKIKQYRNMTRTRRKKIGIPTIAFVGYTNAGKTSVIKALTGDEGLEPKNYLFATLDTTGHEGFLPCKMKVLYIDTIGFIQDVPETLLAPFNTTIEDAMFADIIVHVYDVSHPDSQAQIDHVRNTLKVLSDGNRPMIEIANKCDLIRVEELPDEAFAISATKLTGIDALRYSIQDLVLKETGRSITKMRVESGSEPYLWIYKETTVLNVEVDPENSQFLFLDVVTSQDFFHRFRYFLKHYDK</sequence>
<dbReference type="InterPro" id="IPR016496">
    <property type="entry name" value="GTPase_HflX"/>
</dbReference>
<dbReference type="Proteomes" id="UP000695007">
    <property type="component" value="Unplaced"/>
</dbReference>
<keyword evidence="3" id="KW-0460">Magnesium</keyword>
<dbReference type="InterPro" id="IPR025121">
    <property type="entry name" value="GTPase_HflX_N"/>
</dbReference>
<keyword evidence="2" id="KW-0547">Nucleotide-binding</keyword>
<dbReference type="PANTHER" id="PTHR10229:SF0">
    <property type="entry name" value="GTP-BINDING PROTEIN 6-RELATED"/>
    <property type="match status" value="1"/>
</dbReference>
<organism evidence="6 7">
    <name type="scientific">Ceratosolen solmsi marchali</name>
    <dbReference type="NCBI Taxonomy" id="326594"/>
    <lineage>
        <taxon>Eukaryota</taxon>
        <taxon>Metazoa</taxon>
        <taxon>Ecdysozoa</taxon>
        <taxon>Arthropoda</taxon>
        <taxon>Hexapoda</taxon>
        <taxon>Insecta</taxon>
        <taxon>Pterygota</taxon>
        <taxon>Neoptera</taxon>
        <taxon>Endopterygota</taxon>
        <taxon>Hymenoptera</taxon>
        <taxon>Apocrita</taxon>
        <taxon>Proctotrupomorpha</taxon>
        <taxon>Chalcidoidea</taxon>
        <taxon>Agaonidae</taxon>
        <taxon>Agaoninae</taxon>
        <taxon>Ceratosolen</taxon>
    </lineage>
</organism>
<dbReference type="InterPro" id="IPR042108">
    <property type="entry name" value="GTPase_HflX_N_sf"/>
</dbReference>
<dbReference type="GO" id="GO:0005737">
    <property type="term" value="C:cytoplasm"/>
    <property type="evidence" value="ECO:0007669"/>
    <property type="project" value="TreeGrafter"/>
</dbReference>
<keyword evidence="1" id="KW-0479">Metal-binding</keyword>
<dbReference type="Gene3D" id="3.40.50.300">
    <property type="entry name" value="P-loop containing nucleotide triphosphate hydrolases"/>
    <property type="match status" value="1"/>
</dbReference>
<reference evidence="7" key="1">
    <citation type="submission" date="2025-08" db="UniProtKB">
        <authorList>
            <consortium name="RefSeq"/>
        </authorList>
    </citation>
    <scope>IDENTIFICATION</scope>
</reference>
<evidence type="ECO:0000256" key="1">
    <source>
        <dbReference type="ARBA" id="ARBA00022723"/>
    </source>
</evidence>
<evidence type="ECO:0000256" key="3">
    <source>
        <dbReference type="ARBA" id="ARBA00022842"/>
    </source>
</evidence>
<feature type="domain" description="Hflx-type G" evidence="5">
    <location>
        <begin position="253"/>
        <end position="413"/>
    </location>
</feature>
<dbReference type="SUPFAM" id="SSF52540">
    <property type="entry name" value="P-loop containing nucleoside triphosphate hydrolases"/>
    <property type="match status" value="1"/>
</dbReference>
<dbReference type="AlphaFoldDB" id="A0AAJ7DXN1"/>
<protein>
    <submittedName>
        <fullName evidence="7">GTP-binding protein 6</fullName>
    </submittedName>
</protein>
<dbReference type="InterPro" id="IPR027417">
    <property type="entry name" value="P-loop_NTPase"/>
</dbReference>
<dbReference type="Pfam" id="PF13167">
    <property type="entry name" value="GTP-bdg_N"/>
    <property type="match status" value="1"/>
</dbReference>
<dbReference type="Pfam" id="PF01926">
    <property type="entry name" value="MMR_HSR1"/>
    <property type="match status" value="1"/>
</dbReference>
<evidence type="ECO:0000313" key="6">
    <source>
        <dbReference type="Proteomes" id="UP000695007"/>
    </source>
</evidence>
<dbReference type="GO" id="GO:0005525">
    <property type="term" value="F:GTP binding"/>
    <property type="evidence" value="ECO:0007669"/>
    <property type="project" value="UniProtKB-KW"/>
</dbReference>
<dbReference type="Gene3D" id="3.40.50.11060">
    <property type="entry name" value="GTPase HflX, N-terminal domain"/>
    <property type="match status" value="1"/>
</dbReference>
<accession>A0AAJ7DXN1</accession>
<keyword evidence="4" id="KW-0342">GTP-binding</keyword>
<evidence type="ECO:0000256" key="4">
    <source>
        <dbReference type="ARBA" id="ARBA00023134"/>
    </source>
</evidence>
<dbReference type="PANTHER" id="PTHR10229">
    <property type="entry name" value="GTP-BINDING PROTEIN HFLX"/>
    <property type="match status" value="1"/>
</dbReference>
<proteinExistence type="predicted"/>
<dbReference type="CDD" id="cd01878">
    <property type="entry name" value="HflX"/>
    <property type="match status" value="1"/>
</dbReference>
<dbReference type="KEGG" id="csol:105364052"/>
<name>A0AAJ7DXN1_9HYME</name>
<evidence type="ECO:0000313" key="7">
    <source>
        <dbReference type="RefSeq" id="XP_011500204.1"/>
    </source>
</evidence>
<evidence type="ECO:0000256" key="2">
    <source>
        <dbReference type="ARBA" id="ARBA00022741"/>
    </source>
</evidence>
<evidence type="ECO:0000259" key="5">
    <source>
        <dbReference type="PROSITE" id="PS51705"/>
    </source>
</evidence>
<dbReference type="GO" id="GO:0046872">
    <property type="term" value="F:metal ion binding"/>
    <property type="evidence" value="ECO:0007669"/>
    <property type="project" value="UniProtKB-KW"/>
</dbReference>
<keyword evidence="6" id="KW-1185">Reference proteome</keyword>
<dbReference type="InterPro" id="IPR030394">
    <property type="entry name" value="G_HFLX_dom"/>
</dbReference>
<dbReference type="RefSeq" id="XP_011500204.1">
    <property type="nucleotide sequence ID" value="XM_011501902.1"/>
</dbReference>
<dbReference type="GO" id="GO:0043022">
    <property type="term" value="F:ribosome binding"/>
    <property type="evidence" value="ECO:0007669"/>
    <property type="project" value="TreeGrafter"/>
</dbReference>
<gene>
    <name evidence="7" type="primary">LOC105364052</name>
</gene>
<dbReference type="GeneID" id="105364052"/>
<dbReference type="PROSITE" id="PS51705">
    <property type="entry name" value="G_HFLX"/>
    <property type="match status" value="1"/>
</dbReference>